<feature type="region of interest" description="Disordered" evidence="1">
    <location>
        <begin position="1"/>
        <end position="29"/>
    </location>
</feature>
<name>A0ABR1AGL4_POLSC</name>
<organism evidence="2 3">
    <name type="scientific">Polyplax serrata</name>
    <name type="common">Common mouse louse</name>
    <dbReference type="NCBI Taxonomy" id="468196"/>
    <lineage>
        <taxon>Eukaryota</taxon>
        <taxon>Metazoa</taxon>
        <taxon>Ecdysozoa</taxon>
        <taxon>Arthropoda</taxon>
        <taxon>Hexapoda</taxon>
        <taxon>Insecta</taxon>
        <taxon>Pterygota</taxon>
        <taxon>Neoptera</taxon>
        <taxon>Paraneoptera</taxon>
        <taxon>Psocodea</taxon>
        <taxon>Troctomorpha</taxon>
        <taxon>Phthiraptera</taxon>
        <taxon>Anoplura</taxon>
        <taxon>Polyplacidae</taxon>
        <taxon>Polyplax</taxon>
    </lineage>
</organism>
<proteinExistence type="predicted"/>
<keyword evidence="3" id="KW-1185">Reference proteome</keyword>
<dbReference type="EMBL" id="JAWJWF010000049">
    <property type="protein sequence ID" value="KAK6619115.1"/>
    <property type="molecule type" value="Genomic_DNA"/>
</dbReference>
<evidence type="ECO:0000313" key="2">
    <source>
        <dbReference type="EMBL" id="KAK6619115.1"/>
    </source>
</evidence>
<comment type="caution">
    <text evidence="2">The sequence shown here is derived from an EMBL/GenBank/DDBJ whole genome shotgun (WGS) entry which is preliminary data.</text>
</comment>
<evidence type="ECO:0000256" key="1">
    <source>
        <dbReference type="SAM" id="MobiDB-lite"/>
    </source>
</evidence>
<feature type="compositionally biased region" description="Basic residues" evidence="1">
    <location>
        <begin position="10"/>
        <end position="29"/>
    </location>
</feature>
<sequence>MESVNGGGHGSKRFYWKRRRGNPRKVRNKRQRRYSYLLLVLLGQGGLTRKSQRDETEYSPIVSDSLVEEED</sequence>
<dbReference type="Proteomes" id="UP001359485">
    <property type="component" value="Unassembled WGS sequence"/>
</dbReference>
<protein>
    <submittedName>
        <fullName evidence="2">Uncharacterized protein</fullName>
    </submittedName>
</protein>
<evidence type="ECO:0000313" key="3">
    <source>
        <dbReference type="Proteomes" id="UP001359485"/>
    </source>
</evidence>
<accession>A0ABR1AGL4</accession>
<reference evidence="2 3" key="1">
    <citation type="submission" date="2023-09" db="EMBL/GenBank/DDBJ databases">
        <title>Genomes of two closely related lineages of the louse Polyplax serrata with different host specificities.</title>
        <authorList>
            <person name="Martinu J."/>
            <person name="Tarabai H."/>
            <person name="Stefka J."/>
            <person name="Hypsa V."/>
        </authorList>
    </citation>
    <scope>NUCLEOTIDE SEQUENCE [LARGE SCALE GENOMIC DNA]</scope>
    <source>
        <strain evidence="2">98ZLc_SE</strain>
    </source>
</reference>
<feature type="region of interest" description="Disordered" evidence="1">
    <location>
        <begin position="47"/>
        <end position="71"/>
    </location>
</feature>
<gene>
    <name evidence="2" type="ORF">RUM44_003497</name>
</gene>